<dbReference type="AlphaFoldDB" id="A0A4Q9DZ87"/>
<protein>
    <submittedName>
        <fullName evidence="4">Histidine phosphatase family protein</fullName>
    </submittedName>
</protein>
<comment type="caution">
    <text evidence="4">The sequence shown here is derived from an EMBL/GenBank/DDBJ whole genome shotgun (WGS) entry which is preliminary data.</text>
</comment>
<dbReference type="SMART" id="SM00855">
    <property type="entry name" value="PGAM"/>
    <property type="match status" value="1"/>
</dbReference>
<dbReference type="Gene3D" id="3.40.50.1240">
    <property type="entry name" value="Phosphoglycerate mutase-like"/>
    <property type="match status" value="1"/>
</dbReference>
<evidence type="ECO:0000256" key="2">
    <source>
        <dbReference type="PIRSR" id="PIRSR613078-1"/>
    </source>
</evidence>
<dbReference type="RefSeq" id="WP_131011875.1">
    <property type="nucleotide sequence ID" value="NZ_SIRE01000003.1"/>
</dbReference>
<dbReference type="GO" id="GO:0005829">
    <property type="term" value="C:cytosol"/>
    <property type="evidence" value="ECO:0007669"/>
    <property type="project" value="TreeGrafter"/>
</dbReference>
<evidence type="ECO:0000256" key="1">
    <source>
        <dbReference type="ARBA" id="ARBA00022801"/>
    </source>
</evidence>
<keyword evidence="1" id="KW-0378">Hydrolase</keyword>
<feature type="active site" description="Tele-phosphohistidine intermediate" evidence="2">
    <location>
        <position position="9"/>
    </location>
</feature>
<dbReference type="EMBL" id="SIRE01000003">
    <property type="protein sequence ID" value="TBL81163.1"/>
    <property type="molecule type" value="Genomic_DNA"/>
</dbReference>
<dbReference type="OrthoDB" id="9782128at2"/>
<evidence type="ECO:0000256" key="3">
    <source>
        <dbReference type="PIRSR" id="PIRSR613078-2"/>
    </source>
</evidence>
<dbReference type="InterPro" id="IPR029033">
    <property type="entry name" value="His_PPase_superfam"/>
</dbReference>
<sequence length="192" mass="22145">MTTVTFVRHGNTDWNIENRVQGHMNNPLNHTGRAQAAAVAKRLAAEAWDVFYSSDLLRTRETAEIIATELKMPFIEYDARLREIGKGQLEGTIEKERIEKWGVNWEKLDLGVESIEFVRNRGVEFIEEMVVKHPGQKILVVSHGFFLAQLFDELLQDGGEDVLKNTSVTILEKKDDQWNYLLYNCTRHLESL</sequence>
<dbReference type="CDD" id="cd07067">
    <property type="entry name" value="HP_PGM_like"/>
    <property type="match status" value="1"/>
</dbReference>
<dbReference type="GO" id="GO:0004331">
    <property type="term" value="F:fructose-2,6-bisphosphate 2-phosphatase activity"/>
    <property type="evidence" value="ECO:0007669"/>
    <property type="project" value="TreeGrafter"/>
</dbReference>
<dbReference type="PANTHER" id="PTHR46517:SF1">
    <property type="entry name" value="FRUCTOSE-2,6-BISPHOSPHATASE TIGAR"/>
    <property type="match status" value="1"/>
</dbReference>
<dbReference type="Pfam" id="PF00300">
    <property type="entry name" value="His_Phos_1"/>
    <property type="match status" value="1"/>
</dbReference>
<dbReference type="GO" id="GO:0045820">
    <property type="term" value="P:negative regulation of glycolytic process"/>
    <property type="evidence" value="ECO:0007669"/>
    <property type="project" value="TreeGrafter"/>
</dbReference>
<feature type="binding site" evidence="3">
    <location>
        <begin position="8"/>
        <end position="15"/>
    </location>
    <ligand>
        <name>substrate</name>
    </ligand>
</feature>
<dbReference type="InterPro" id="IPR013078">
    <property type="entry name" value="His_Pase_superF_clade-1"/>
</dbReference>
<dbReference type="InterPro" id="IPR051695">
    <property type="entry name" value="Phosphoglycerate_Mutase"/>
</dbReference>
<feature type="binding site" evidence="3">
    <location>
        <position position="58"/>
    </location>
    <ligand>
        <name>substrate</name>
    </ligand>
</feature>
<gene>
    <name evidence="4" type="ORF">EYB31_03460</name>
</gene>
<proteinExistence type="predicted"/>
<dbReference type="SUPFAM" id="SSF53254">
    <property type="entry name" value="Phosphoglycerate mutase-like"/>
    <property type="match status" value="1"/>
</dbReference>
<evidence type="ECO:0000313" key="4">
    <source>
        <dbReference type="EMBL" id="TBL81163.1"/>
    </source>
</evidence>
<keyword evidence="5" id="KW-1185">Reference proteome</keyword>
<dbReference type="GO" id="GO:0043456">
    <property type="term" value="P:regulation of pentose-phosphate shunt"/>
    <property type="evidence" value="ECO:0007669"/>
    <property type="project" value="TreeGrafter"/>
</dbReference>
<feature type="active site" description="Proton donor/acceptor" evidence="2">
    <location>
        <position position="83"/>
    </location>
</feature>
<dbReference type="PANTHER" id="PTHR46517">
    <property type="entry name" value="FRUCTOSE-2,6-BISPHOSPHATASE TIGAR"/>
    <property type="match status" value="1"/>
</dbReference>
<name>A0A4Q9DZ87_9BACL</name>
<dbReference type="Proteomes" id="UP000293142">
    <property type="component" value="Unassembled WGS sequence"/>
</dbReference>
<reference evidence="4 5" key="1">
    <citation type="submission" date="2019-02" db="EMBL/GenBank/DDBJ databases">
        <title>Paenibacillus sp. nov., isolated from surface-sterilized tissue of Thalictrum simplex L.</title>
        <authorList>
            <person name="Tuo L."/>
        </authorList>
    </citation>
    <scope>NUCLEOTIDE SEQUENCE [LARGE SCALE GENOMIC DNA]</scope>
    <source>
        <strain evidence="4 5">N2SHLJ1</strain>
    </source>
</reference>
<accession>A0A4Q9DZ87</accession>
<evidence type="ECO:0000313" key="5">
    <source>
        <dbReference type="Proteomes" id="UP000293142"/>
    </source>
</evidence>
<organism evidence="4 5">
    <name type="scientific">Paenibacillus thalictri</name>
    <dbReference type="NCBI Taxonomy" id="2527873"/>
    <lineage>
        <taxon>Bacteria</taxon>
        <taxon>Bacillati</taxon>
        <taxon>Bacillota</taxon>
        <taxon>Bacilli</taxon>
        <taxon>Bacillales</taxon>
        <taxon>Paenibacillaceae</taxon>
        <taxon>Paenibacillus</taxon>
    </lineage>
</organism>